<comment type="caution">
    <text evidence="2">The sequence shown here is derived from an EMBL/GenBank/DDBJ whole genome shotgun (WGS) entry which is preliminary data.</text>
</comment>
<accession>A0A1E8PY74</accession>
<dbReference type="AlphaFoldDB" id="A0A1E8PY74"/>
<evidence type="ECO:0000256" key="1">
    <source>
        <dbReference type="SAM" id="SignalP"/>
    </source>
</evidence>
<reference evidence="2 3" key="1">
    <citation type="submission" date="2016-09" db="EMBL/GenBank/DDBJ databases">
        <title>genome sequence of Mycobacterium sp. 739 SCH.</title>
        <authorList>
            <person name="Greninger A.L."/>
            <person name="Qin X."/>
            <person name="Jerome K."/>
            <person name="Vora S."/>
            <person name="Quinn K."/>
        </authorList>
    </citation>
    <scope>NUCLEOTIDE SEQUENCE [LARGE SCALE GENOMIC DNA]</scope>
    <source>
        <strain evidence="2 3">SCH</strain>
    </source>
</reference>
<sequence length="74" mass="7301">MTVQPTLILAGLAAGAIAAGIALSPSASADAPSCSDGARTPAVCETPGDYEGRFGPTAPAPSPFEYPYGYLTGI</sequence>
<proteinExistence type="predicted"/>
<feature type="chain" id="PRO_5030026965" description="Keratin associated protein" evidence="1">
    <location>
        <begin position="30"/>
        <end position="74"/>
    </location>
</feature>
<keyword evidence="3" id="KW-1185">Reference proteome</keyword>
<evidence type="ECO:0000313" key="3">
    <source>
        <dbReference type="Proteomes" id="UP000178953"/>
    </source>
</evidence>
<evidence type="ECO:0008006" key="4">
    <source>
        <dbReference type="Google" id="ProtNLM"/>
    </source>
</evidence>
<dbReference type="RefSeq" id="WP_070355944.1">
    <property type="nucleotide sequence ID" value="NZ_CP043474.1"/>
</dbReference>
<feature type="signal peptide" evidence="1">
    <location>
        <begin position="1"/>
        <end position="29"/>
    </location>
</feature>
<keyword evidence="1" id="KW-0732">Signal</keyword>
<gene>
    <name evidence="2" type="ORF">BEL07_26050</name>
</gene>
<protein>
    <recommendedName>
        <fullName evidence="4">Keratin associated protein</fullName>
    </recommendedName>
</protein>
<evidence type="ECO:0000313" key="2">
    <source>
        <dbReference type="EMBL" id="OFJ50820.1"/>
    </source>
</evidence>
<name>A0A1E8PY74_9MYCO</name>
<organism evidence="2 3">
    <name type="scientific">Mycolicibacterium grossiae</name>
    <dbReference type="NCBI Taxonomy" id="1552759"/>
    <lineage>
        <taxon>Bacteria</taxon>
        <taxon>Bacillati</taxon>
        <taxon>Actinomycetota</taxon>
        <taxon>Actinomycetes</taxon>
        <taxon>Mycobacteriales</taxon>
        <taxon>Mycobacteriaceae</taxon>
        <taxon>Mycolicibacterium</taxon>
    </lineage>
</organism>
<dbReference type="Proteomes" id="UP000178953">
    <property type="component" value="Unassembled WGS sequence"/>
</dbReference>
<dbReference type="EMBL" id="MCHX01000093">
    <property type="protein sequence ID" value="OFJ50820.1"/>
    <property type="molecule type" value="Genomic_DNA"/>
</dbReference>